<dbReference type="Gene3D" id="3.20.20.140">
    <property type="entry name" value="Metal-dependent hydrolases"/>
    <property type="match status" value="1"/>
</dbReference>
<keyword evidence="2" id="KW-0479">Metal-binding</keyword>
<dbReference type="NCBIfam" id="NF006679">
    <property type="entry name" value="PRK09228.1"/>
    <property type="match status" value="1"/>
</dbReference>
<accession>A0A8I1A0L2</accession>
<dbReference type="EC" id="3.5.4.3" evidence="6"/>
<dbReference type="PANTHER" id="PTHR11271">
    <property type="entry name" value="GUANINE DEAMINASE"/>
    <property type="match status" value="1"/>
</dbReference>
<comment type="caution">
    <text evidence="6">The sequence shown here is derived from an EMBL/GenBank/DDBJ whole genome shotgun (WGS) entry which is preliminary data.</text>
</comment>
<dbReference type="Proteomes" id="UP000627573">
    <property type="component" value="Unassembled WGS sequence"/>
</dbReference>
<keyword evidence="3 6" id="KW-0378">Hydrolase</keyword>
<dbReference type="GO" id="GO:0008892">
    <property type="term" value="F:guanine deaminase activity"/>
    <property type="evidence" value="ECO:0007669"/>
    <property type="project" value="UniProtKB-EC"/>
</dbReference>
<keyword evidence="4" id="KW-0862">Zinc</keyword>
<dbReference type="InterPro" id="IPR051607">
    <property type="entry name" value="Metallo-dep_hydrolases"/>
</dbReference>
<dbReference type="EMBL" id="JAECSB010000090">
    <property type="protein sequence ID" value="MBH5146497.1"/>
    <property type="molecule type" value="Genomic_DNA"/>
</dbReference>
<organism evidence="6 7">
    <name type="scientific">Rhodococcus erythropolis</name>
    <name type="common">Arthrobacter picolinophilus</name>
    <dbReference type="NCBI Taxonomy" id="1833"/>
    <lineage>
        <taxon>Bacteria</taxon>
        <taxon>Bacillati</taxon>
        <taxon>Actinomycetota</taxon>
        <taxon>Actinomycetes</taxon>
        <taxon>Mycobacteriales</taxon>
        <taxon>Nocardiaceae</taxon>
        <taxon>Rhodococcus</taxon>
        <taxon>Rhodococcus erythropolis group</taxon>
    </lineage>
</organism>
<evidence type="ECO:0000256" key="4">
    <source>
        <dbReference type="ARBA" id="ARBA00022833"/>
    </source>
</evidence>
<reference evidence="6 7" key="1">
    <citation type="submission" date="2020-12" db="EMBL/GenBank/DDBJ databases">
        <title>Draft genome sequence of furan degrading bacterial strain FUR100.</title>
        <authorList>
            <person name="Woiski C."/>
        </authorList>
    </citation>
    <scope>NUCLEOTIDE SEQUENCE [LARGE SCALE GENOMIC DNA]</scope>
    <source>
        <strain evidence="6 7">FUR100</strain>
    </source>
</reference>
<evidence type="ECO:0000256" key="3">
    <source>
        <dbReference type="ARBA" id="ARBA00022801"/>
    </source>
</evidence>
<dbReference type="AlphaFoldDB" id="A0A8I1A0L2"/>
<evidence type="ECO:0000256" key="2">
    <source>
        <dbReference type="ARBA" id="ARBA00022723"/>
    </source>
</evidence>
<gene>
    <name evidence="6" type="ORF">I3517_28220</name>
</gene>
<evidence type="ECO:0000313" key="6">
    <source>
        <dbReference type="EMBL" id="MBH5146497.1"/>
    </source>
</evidence>
<dbReference type="Gene3D" id="2.30.40.10">
    <property type="entry name" value="Urease, subunit C, domain 1"/>
    <property type="match status" value="1"/>
</dbReference>
<dbReference type="UniPathway" id="UPA00603">
    <property type="reaction ID" value="UER00660"/>
</dbReference>
<dbReference type="SUPFAM" id="SSF51556">
    <property type="entry name" value="Metallo-dependent hydrolases"/>
    <property type="match status" value="1"/>
</dbReference>
<sequence length="465" mass="50077">MQTYRGHLFHVTGSPRVSDARAHLISEVDGALVVDDEGVIAYSGSFTGLPEQWSTVPVVDHRPGFLLPGFVDAHIHFPQTFAVNAYGGGQLLEWLEHCVFPSESMLDEPGFARKVAKAFCRKRISVGTTSAMVFGSAFPHAQDALFEETKRVGLRMVSGRGIQTIGPPSASALITSEKDALDLTAAEIDKWHAADTGDDATALLHVAVVPRFSLSVTRETLGALGELYEDVRNRGVYFHSHLNENNRPATGEVAAVRDSYEVDSYLDTYDGKFLAGSKTGGKSMLGRRSILAHAVHCQDSELARMAETGTSIAHCPTSQLFLGSGTMPWLRTVDAGVNIAMGSDVGAGDEWMISRVLNDTFKVHISETGDSGTALDPATLLFTGTLAGARALDIESRTGNLDAGKEADFLVVEPALQPSLENLMTRAVRADNTDMATDQVLFALIMAMREEAIAKVFVKGRELHA</sequence>
<dbReference type="GO" id="GO:0005829">
    <property type="term" value="C:cytosol"/>
    <property type="evidence" value="ECO:0007669"/>
    <property type="project" value="TreeGrafter"/>
</dbReference>
<dbReference type="SUPFAM" id="SSF51338">
    <property type="entry name" value="Composite domain of metallo-dependent hydrolases"/>
    <property type="match status" value="1"/>
</dbReference>
<dbReference type="PANTHER" id="PTHR11271:SF6">
    <property type="entry name" value="GUANINE DEAMINASE"/>
    <property type="match status" value="1"/>
</dbReference>
<dbReference type="GO" id="GO:0008270">
    <property type="term" value="F:zinc ion binding"/>
    <property type="evidence" value="ECO:0007669"/>
    <property type="project" value="TreeGrafter"/>
</dbReference>
<evidence type="ECO:0000313" key="7">
    <source>
        <dbReference type="Proteomes" id="UP000627573"/>
    </source>
</evidence>
<evidence type="ECO:0000259" key="5">
    <source>
        <dbReference type="Pfam" id="PF01979"/>
    </source>
</evidence>
<dbReference type="InterPro" id="IPR006680">
    <property type="entry name" value="Amidohydro-rel"/>
</dbReference>
<feature type="domain" description="Amidohydrolase-related" evidence="5">
    <location>
        <begin position="65"/>
        <end position="461"/>
    </location>
</feature>
<dbReference type="InterPro" id="IPR011059">
    <property type="entry name" value="Metal-dep_hydrolase_composite"/>
</dbReference>
<dbReference type="Pfam" id="PF01979">
    <property type="entry name" value="Amidohydro_1"/>
    <property type="match status" value="1"/>
</dbReference>
<protein>
    <submittedName>
        <fullName evidence="6">Guanine deaminase</fullName>
        <ecNumber evidence="6">3.5.4.3</ecNumber>
    </submittedName>
</protein>
<proteinExistence type="predicted"/>
<keyword evidence="7" id="KW-1185">Reference proteome</keyword>
<dbReference type="GO" id="GO:0006147">
    <property type="term" value="P:guanine catabolic process"/>
    <property type="evidence" value="ECO:0007669"/>
    <property type="project" value="UniProtKB-UniPathway"/>
</dbReference>
<dbReference type="RefSeq" id="WP_197942061.1">
    <property type="nucleotide sequence ID" value="NZ_JAECSB010000090.1"/>
</dbReference>
<name>A0A8I1A0L2_RHOER</name>
<comment type="cofactor">
    <cofactor evidence="1">
        <name>Zn(2+)</name>
        <dbReference type="ChEBI" id="CHEBI:29105"/>
    </cofactor>
</comment>
<dbReference type="InterPro" id="IPR032466">
    <property type="entry name" value="Metal_Hydrolase"/>
</dbReference>
<evidence type="ECO:0000256" key="1">
    <source>
        <dbReference type="ARBA" id="ARBA00001947"/>
    </source>
</evidence>